<organism evidence="1 2">
    <name type="scientific">Artomyces pyxidatus</name>
    <dbReference type="NCBI Taxonomy" id="48021"/>
    <lineage>
        <taxon>Eukaryota</taxon>
        <taxon>Fungi</taxon>
        <taxon>Dikarya</taxon>
        <taxon>Basidiomycota</taxon>
        <taxon>Agaricomycotina</taxon>
        <taxon>Agaricomycetes</taxon>
        <taxon>Russulales</taxon>
        <taxon>Auriscalpiaceae</taxon>
        <taxon>Artomyces</taxon>
    </lineage>
</organism>
<name>A0ACB8SZR5_9AGAM</name>
<protein>
    <submittedName>
        <fullName evidence="1">Uncharacterized protein</fullName>
    </submittedName>
</protein>
<comment type="caution">
    <text evidence="1">The sequence shown here is derived from an EMBL/GenBank/DDBJ whole genome shotgun (WGS) entry which is preliminary data.</text>
</comment>
<reference evidence="1" key="2">
    <citation type="journal article" date="2022" name="New Phytol.">
        <title>Evolutionary transition to the ectomycorrhizal habit in the genomes of a hyperdiverse lineage of mushroom-forming fungi.</title>
        <authorList>
            <person name="Looney B."/>
            <person name="Miyauchi S."/>
            <person name="Morin E."/>
            <person name="Drula E."/>
            <person name="Courty P.E."/>
            <person name="Kohler A."/>
            <person name="Kuo A."/>
            <person name="LaButti K."/>
            <person name="Pangilinan J."/>
            <person name="Lipzen A."/>
            <person name="Riley R."/>
            <person name="Andreopoulos W."/>
            <person name="He G."/>
            <person name="Johnson J."/>
            <person name="Nolan M."/>
            <person name="Tritt A."/>
            <person name="Barry K.W."/>
            <person name="Grigoriev I.V."/>
            <person name="Nagy L.G."/>
            <person name="Hibbett D."/>
            <person name="Henrissat B."/>
            <person name="Matheny P.B."/>
            <person name="Labbe J."/>
            <person name="Martin F.M."/>
        </authorList>
    </citation>
    <scope>NUCLEOTIDE SEQUENCE</scope>
    <source>
        <strain evidence="1">HHB10654</strain>
    </source>
</reference>
<evidence type="ECO:0000313" key="1">
    <source>
        <dbReference type="EMBL" id="KAI0061617.1"/>
    </source>
</evidence>
<dbReference type="EMBL" id="MU277211">
    <property type="protein sequence ID" value="KAI0061617.1"/>
    <property type="molecule type" value="Genomic_DNA"/>
</dbReference>
<proteinExistence type="predicted"/>
<dbReference type="Proteomes" id="UP000814140">
    <property type="component" value="Unassembled WGS sequence"/>
</dbReference>
<sequence length="283" mass="31382">MSLQSPEQVLHDRVNLARLVRRLDKAVAESDWDNSSGQEVWLRSQSMLQKLKYARKLLRNVELYDEIDASPKLLHRHNELREVIDRLESIVQSVDERVKPTPPRPAPLLPSIPLPPLSARRPEPPLTHRIAPASSDSPGPADEAPAPEADLLLGPTDEAPSPSPEPSPANLPSLPSATTATVPQPAFLQNSAALQEELSAQLAQMAGQLRRNALHFSESLAQDQAVMKDTEEKIGANYDVMKKERVRLRDHRGKSMGTTCLTFLSLIVVLVAFILMFFVIRLT</sequence>
<gene>
    <name evidence="1" type="ORF">BV25DRAFT_1886327</name>
</gene>
<evidence type="ECO:0000313" key="2">
    <source>
        <dbReference type="Proteomes" id="UP000814140"/>
    </source>
</evidence>
<keyword evidence="2" id="KW-1185">Reference proteome</keyword>
<accession>A0ACB8SZR5</accession>
<reference evidence="1" key="1">
    <citation type="submission" date="2021-03" db="EMBL/GenBank/DDBJ databases">
        <authorList>
            <consortium name="DOE Joint Genome Institute"/>
            <person name="Ahrendt S."/>
            <person name="Looney B.P."/>
            <person name="Miyauchi S."/>
            <person name="Morin E."/>
            <person name="Drula E."/>
            <person name="Courty P.E."/>
            <person name="Chicoki N."/>
            <person name="Fauchery L."/>
            <person name="Kohler A."/>
            <person name="Kuo A."/>
            <person name="Labutti K."/>
            <person name="Pangilinan J."/>
            <person name="Lipzen A."/>
            <person name="Riley R."/>
            <person name="Andreopoulos W."/>
            <person name="He G."/>
            <person name="Johnson J."/>
            <person name="Barry K.W."/>
            <person name="Grigoriev I.V."/>
            <person name="Nagy L."/>
            <person name="Hibbett D."/>
            <person name="Henrissat B."/>
            <person name="Matheny P.B."/>
            <person name="Labbe J."/>
            <person name="Martin F."/>
        </authorList>
    </citation>
    <scope>NUCLEOTIDE SEQUENCE</scope>
    <source>
        <strain evidence="1">HHB10654</strain>
    </source>
</reference>